<dbReference type="AlphaFoldDB" id="A0A915KCR1"/>
<name>A0A915KCR1_ROMCU</name>
<reference evidence="3" key="1">
    <citation type="submission" date="2022-11" db="UniProtKB">
        <authorList>
            <consortium name="WormBaseParasite"/>
        </authorList>
    </citation>
    <scope>IDENTIFICATION</scope>
</reference>
<dbReference type="GO" id="GO:0006941">
    <property type="term" value="P:striated muscle contraction"/>
    <property type="evidence" value="ECO:0007669"/>
    <property type="project" value="TreeGrafter"/>
</dbReference>
<sequence length="158" mass="17228">VVAGAGSASAFEDAPKKPDPITQLIQCFQRAATSEQKQARRLVDDQLYRDFADVMSKSIHISEEDDDDGGGGGGDGEPEPLEEQEMEKQTLLGEQSRLAERGAAIMVLMYLSACNGEPSDTVSKTFELGIHILNGGNVDVQSTMLNYLQEKKDVQFFN</sequence>
<dbReference type="GO" id="GO:0034704">
    <property type="term" value="C:calcium channel complex"/>
    <property type="evidence" value="ECO:0007669"/>
    <property type="project" value="TreeGrafter"/>
</dbReference>
<protein>
    <submittedName>
        <fullName evidence="3">Uncharacterized protein</fullName>
    </submittedName>
</protein>
<dbReference type="WBParaSite" id="nRc.2.0.1.t36497-RA">
    <property type="protein sequence ID" value="nRc.2.0.1.t36497-RA"/>
    <property type="gene ID" value="nRc.2.0.1.g36497"/>
</dbReference>
<organism evidence="2 3">
    <name type="scientific">Romanomermis culicivorax</name>
    <name type="common">Nematode worm</name>
    <dbReference type="NCBI Taxonomy" id="13658"/>
    <lineage>
        <taxon>Eukaryota</taxon>
        <taxon>Metazoa</taxon>
        <taxon>Ecdysozoa</taxon>
        <taxon>Nematoda</taxon>
        <taxon>Enoplea</taxon>
        <taxon>Dorylaimia</taxon>
        <taxon>Mermithida</taxon>
        <taxon>Mermithoidea</taxon>
        <taxon>Mermithidae</taxon>
        <taxon>Romanomermis</taxon>
    </lineage>
</organism>
<dbReference type="GO" id="GO:0030018">
    <property type="term" value="C:Z disc"/>
    <property type="evidence" value="ECO:0007669"/>
    <property type="project" value="TreeGrafter"/>
</dbReference>
<dbReference type="GO" id="GO:0033017">
    <property type="term" value="C:sarcoplasmic reticulum membrane"/>
    <property type="evidence" value="ECO:0007669"/>
    <property type="project" value="TreeGrafter"/>
</dbReference>
<accession>A0A915KCR1</accession>
<dbReference type="Proteomes" id="UP000887565">
    <property type="component" value="Unplaced"/>
</dbReference>
<dbReference type="GO" id="GO:0005790">
    <property type="term" value="C:smooth endoplasmic reticulum"/>
    <property type="evidence" value="ECO:0007669"/>
    <property type="project" value="TreeGrafter"/>
</dbReference>
<dbReference type="PANTHER" id="PTHR46399:SF8">
    <property type="entry name" value="B30.2_SPRY DOMAIN-CONTAINING PROTEIN"/>
    <property type="match status" value="1"/>
</dbReference>
<feature type="compositionally biased region" description="Acidic residues" evidence="1">
    <location>
        <begin position="76"/>
        <end position="85"/>
    </location>
</feature>
<evidence type="ECO:0000313" key="3">
    <source>
        <dbReference type="WBParaSite" id="nRc.2.0.1.t36497-RA"/>
    </source>
</evidence>
<dbReference type="GO" id="GO:0014808">
    <property type="term" value="P:release of sequestered calcium ion into cytosol by sarcoplasmic reticulum"/>
    <property type="evidence" value="ECO:0007669"/>
    <property type="project" value="TreeGrafter"/>
</dbReference>
<dbReference type="GO" id="GO:0042383">
    <property type="term" value="C:sarcolemma"/>
    <property type="evidence" value="ECO:0007669"/>
    <property type="project" value="TreeGrafter"/>
</dbReference>
<keyword evidence="2" id="KW-1185">Reference proteome</keyword>
<dbReference type="GO" id="GO:0005219">
    <property type="term" value="F:ryanodine-sensitive calcium-release channel activity"/>
    <property type="evidence" value="ECO:0007669"/>
    <property type="project" value="TreeGrafter"/>
</dbReference>
<feature type="region of interest" description="Disordered" evidence="1">
    <location>
        <begin position="58"/>
        <end position="90"/>
    </location>
</feature>
<proteinExistence type="predicted"/>
<evidence type="ECO:0000256" key="1">
    <source>
        <dbReference type="SAM" id="MobiDB-lite"/>
    </source>
</evidence>
<dbReference type="InterPro" id="IPR015925">
    <property type="entry name" value="Ryanodine_IP3_receptor"/>
</dbReference>
<dbReference type="PANTHER" id="PTHR46399">
    <property type="entry name" value="B30.2/SPRY DOMAIN-CONTAINING PROTEIN"/>
    <property type="match status" value="1"/>
</dbReference>
<evidence type="ECO:0000313" key="2">
    <source>
        <dbReference type="Proteomes" id="UP000887565"/>
    </source>
</evidence>